<protein>
    <submittedName>
        <fullName evidence="1">rRNA processing protein Gar1</fullName>
    </submittedName>
</protein>
<proteinExistence type="predicted"/>
<name>A0A7X6B741_9SPHN</name>
<reference evidence="1 2" key="1">
    <citation type="submission" date="2020-03" db="EMBL/GenBank/DDBJ databases">
        <title>Genomic Encyclopedia of Type Strains, Phase IV (KMG-IV): sequencing the most valuable type-strain genomes for metagenomic binning, comparative biology and taxonomic classification.</title>
        <authorList>
            <person name="Goeker M."/>
        </authorList>
    </citation>
    <scope>NUCLEOTIDE SEQUENCE [LARGE SCALE GENOMIC DNA]</scope>
    <source>
        <strain evidence="1 2">DSM 25229</strain>
    </source>
</reference>
<comment type="caution">
    <text evidence="1">The sequence shown here is derived from an EMBL/GenBank/DDBJ whole genome shotgun (WGS) entry which is preliminary data.</text>
</comment>
<organism evidence="1 2">
    <name type="scientific">Sphingopyxis italica</name>
    <dbReference type="NCBI Taxonomy" id="1129133"/>
    <lineage>
        <taxon>Bacteria</taxon>
        <taxon>Pseudomonadati</taxon>
        <taxon>Pseudomonadota</taxon>
        <taxon>Alphaproteobacteria</taxon>
        <taxon>Sphingomonadales</taxon>
        <taxon>Sphingomonadaceae</taxon>
        <taxon>Sphingopyxis</taxon>
    </lineage>
</organism>
<evidence type="ECO:0000313" key="2">
    <source>
        <dbReference type="Proteomes" id="UP000535078"/>
    </source>
</evidence>
<gene>
    <name evidence="1" type="ORF">GGR90_000417</name>
</gene>
<dbReference type="RefSeq" id="WP_167919037.1">
    <property type="nucleotide sequence ID" value="NZ_JAATIT010000001.1"/>
</dbReference>
<dbReference type="Proteomes" id="UP000535078">
    <property type="component" value="Unassembled WGS sequence"/>
</dbReference>
<accession>A0A7X6B741</accession>
<sequence length="207" mass="21125">MPFGARPHDAARGIAVRQELLMPKSSGILAALCLVGAALSVAPAVQAQEAARSASLAPGTKVYDQDGQEIGQIVKVEGDKIAIAVNGSGLVVSKSAFLMTKKGPALKAPKAKIFAVLKEAEADAAAVEGALKPGAEVRSADGAAVLGKVKAMAPQGAVLTTRDGNITMPRAAFFLSDKGLAVKVTKEQFVAGVRAARAQKKAAEQSR</sequence>
<evidence type="ECO:0000313" key="1">
    <source>
        <dbReference type="EMBL" id="NJB88265.1"/>
    </source>
</evidence>
<keyword evidence="2" id="KW-1185">Reference proteome</keyword>
<dbReference type="EMBL" id="JAATIT010000001">
    <property type="protein sequence ID" value="NJB88265.1"/>
    <property type="molecule type" value="Genomic_DNA"/>
</dbReference>
<dbReference type="AlphaFoldDB" id="A0A7X6B741"/>